<keyword evidence="7" id="KW-1185">Reference proteome</keyword>
<feature type="region of interest" description="Disordered" evidence="4">
    <location>
        <begin position="44"/>
        <end position="71"/>
    </location>
</feature>
<accession>A0A1W0A094</accession>
<dbReference type="Gene3D" id="2.130.10.30">
    <property type="entry name" value="Regulator of chromosome condensation 1/beta-lactamase-inhibitor protein II"/>
    <property type="match status" value="1"/>
</dbReference>
<keyword evidence="2" id="KW-0106">Calcium</keyword>
<dbReference type="InterPro" id="IPR009091">
    <property type="entry name" value="RCC1/BLIP-II"/>
</dbReference>
<dbReference type="CDD" id="cd15898">
    <property type="entry name" value="EFh_PI-PLC"/>
    <property type="match status" value="1"/>
</dbReference>
<evidence type="ECO:0000313" key="7">
    <source>
        <dbReference type="Proteomes" id="UP000243217"/>
    </source>
</evidence>
<dbReference type="SUPFAM" id="SSF47473">
    <property type="entry name" value="EF-hand"/>
    <property type="match status" value="1"/>
</dbReference>
<evidence type="ECO:0000256" key="3">
    <source>
        <dbReference type="PROSITE-ProRule" id="PRU00235"/>
    </source>
</evidence>
<evidence type="ECO:0000256" key="1">
    <source>
        <dbReference type="ARBA" id="ARBA00022737"/>
    </source>
</evidence>
<dbReference type="Proteomes" id="UP000243217">
    <property type="component" value="Unassembled WGS sequence"/>
</dbReference>
<dbReference type="PROSITE" id="PS50012">
    <property type="entry name" value="RCC1_3"/>
    <property type="match status" value="3"/>
</dbReference>
<dbReference type="PROSITE" id="PS00018">
    <property type="entry name" value="EF_HAND_1"/>
    <property type="match status" value="3"/>
</dbReference>
<feature type="domain" description="EF-hand" evidence="5">
    <location>
        <begin position="138"/>
        <end position="173"/>
    </location>
</feature>
<dbReference type="Gene3D" id="1.10.238.10">
    <property type="entry name" value="EF-hand"/>
    <property type="match status" value="2"/>
</dbReference>
<dbReference type="PROSITE" id="PS50222">
    <property type="entry name" value="EF_HAND_2"/>
    <property type="match status" value="3"/>
</dbReference>
<feature type="domain" description="EF-hand" evidence="5">
    <location>
        <begin position="102"/>
        <end position="137"/>
    </location>
</feature>
<sequence length="1007" mass="114018">MISFLKKNRSPTKVAVEISDRKAEVKGEELVNRSNAVTASVAVVENSPEKEPKPTNLDLFGEDSDESDDEAALNRYDKVEVKKNDEGTAPEEYNKRNVALLLSKLSPEELFTKFDEDKSGLISIEEFTKMLPELNINVNEAKARRIFRACDKDNSGEIDLEEFKMALFAVDPHSGNTLQFTPSTLLSPKDAFALFDEDNDGQINELEFADVLEYFGIQASDAKQEKLFKKYDKDRSGAMWLQCVDVEQELRMRKIEIPKYSTRSKLTQILELVLLEEEHNENQVLIEAKWYHAWQLEKIRRTQLASKAFLRAQDELAAALDAAGQVYVLGSGQYDQFTGTPAVRDPLLYDGYKTISTIWEARVKPTYEPLKLKLKPADAQPNEPEPLIVEKVMKKSTSAPILDPNRIPFVRRRPENLEWNNISPPKLDRLLWKPRRKKENPKPEGAPPAAENTIENEADDSTKLLGQFLEDRQYIRSLRFKEIHPMTNTGWLWGRQVVQATITDSIAYAITATGQVYCWGGQNKWWKGLAIEQNELESEEDDDEDLALQRQHKSEVEKSRQLTARSELQKMAAPKYVAAAVNLEVEMHLQNVAELKYREEQEIKQYEKYKRVVMYFDLWEPPPSTSTRVLFLHQVLLPKITVSEIQSSLRNRGFPVERATKLEMIDLFGDCLDIEQELCSEELRRSFREMDFQIKQLEAGQLKPKQSAQLAADKLKFEADYAIYRQQQKRLHELKIEEVKQSNLDFAICRENAFEASVAHHRIQLEDVCPEHTPRNTSLVLELNGITSRGPPLHPQRGAAAAWRIAAGESYACVVTHQGALYTWGVGIHGRLGHGKSLEGIVNADADHPTRVKTLHSTFIKEIACAFDHSAALSVDGQVFVWGSAATGKLGIGPLDDKYEQYALYPMLLKMPNHRRIRQVACGRAHTGAVSTQGELFMWGCANGGRLGLGDFVQDQVSVPTYVKCLSHVRVIQVSCGNTHSAICTEIHSEINASIETISGGEIYMCG</sequence>
<feature type="domain" description="EF-hand" evidence="5">
    <location>
        <begin position="183"/>
        <end position="218"/>
    </location>
</feature>
<dbReference type="Pfam" id="PF00415">
    <property type="entry name" value="RCC1"/>
    <property type="match status" value="3"/>
</dbReference>
<dbReference type="PANTHER" id="PTHR22870:SF466">
    <property type="entry name" value="ANKYRIN REPEAT-CONTAINING PROTEIN"/>
    <property type="match status" value="1"/>
</dbReference>
<dbReference type="SUPFAM" id="SSF50985">
    <property type="entry name" value="RCC1/BLIP-II"/>
    <property type="match status" value="1"/>
</dbReference>
<dbReference type="InterPro" id="IPR002048">
    <property type="entry name" value="EF_hand_dom"/>
</dbReference>
<dbReference type="Pfam" id="PF13499">
    <property type="entry name" value="EF-hand_7"/>
    <property type="match status" value="1"/>
</dbReference>
<dbReference type="SMART" id="SM00054">
    <property type="entry name" value="EFh"/>
    <property type="match status" value="3"/>
</dbReference>
<feature type="region of interest" description="Disordered" evidence="4">
    <location>
        <begin position="432"/>
        <end position="454"/>
    </location>
</feature>
<dbReference type="EMBL" id="JNBS01000896">
    <property type="protein sequence ID" value="OQS03440.1"/>
    <property type="molecule type" value="Genomic_DNA"/>
</dbReference>
<reference evidence="6 7" key="1">
    <citation type="journal article" date="2014" name="Genome Biol. Evol.">
        <title>The secreted proteins of Achlya hypogyna and Thraustotheca clavata identify the ancestral oomycete secretome and reveal gene acquisitions by horizontal gene transfer.</title>
        <authorList>
            <person name="Misner I."/>
            <person name="Blouin N."/>
            <person name="Leonard G."/>
            <person name="Richards T.A."/>
            <person name="Lane C.E."/>
        </authorList>
    </citation>
    <scope>NUCLEOTIDE SEQUENCE [LARGE SCALE GENOMIC DNA]</scope>
    <source>
        <strain evidence="6 7">ATCC 34112</strain>
    </source>
</reference>
<dbReference type="PRINTS" id="PR00633">
    <property type="entry name" value="RCCNDNSATION"/>
</dbReference>
<feature type="repeat" description="RCC1" evidence="3">
    <location>
        <begin position="934"/>
        <end position="987"/>
    </location>
</feature>
<dbReference type="OrthoDB" id="8068875at2759"/>
<dbReference type="InterPro" id="IPR051210">
    <property type="entry name" value="Ub_ligase/GEF_domain"/>
</dbReference>
<protein>
    <recommendedName>
        <fullName evidence="5">EF-hand domain-containing protein</fullName>
    </recommendedName>
</protein>
<keyword evidence="1" id="KW-0677">Repeat</keyword>
<comment type="caution">
    <text evidence="6">The sequence shown here is derived from an EMBL/GenBank/DDBJ whole genome shotgun (WGS) entry which is preliminary data.</text>
</comment>
<dbReference type="AlphaFoldDB" id="A0A1W0A094"/>
<feature type="repeat" description="RCC1" evidence="3">
    <location>
        <begin position="819"/>
        <end position="876"/>
    </location>
</feature>
<evidence type="ECO:0000259" key="5">
    <source>
        <dbReference type="PROSITE" id="PS50222"/>
    </source>
</evidence>
<gene>
    <name evidence="6" type="ORF">THRCLA_04258</name>
</gene>
<evidence type="ECO:0000256" key="4">
    <source>
        <dbReference type="SAM" id="MobiDB-lite"/>
    </source>
</evidence>
<dbReference type="InterPro" id="IPR011992">
    <property type="entry name" value="EF-hand-dom_pair"/>
</dbReference>
<dbReference type="PANTHER" id="PTHR22870">
    <property type="entry name" value="REGULATOR OF CHROMOSOME CONDENSATION"/>
    <property type="match status" value="1"/>
</dbReference>
<organism evidence="6 7">
    <name type="scientific">Thraustotheca clavata</name>
    <dbReference type="NCBI Taxonomy" id="74557"/>
    <lineage>
        <taxon>Eukaryota</taxon>
        <taxon>Sar</taxon>
        <taxon>Stramenopiles</taxon>
        <taxon>Oomycota</taxon>
        <taxon>Saprolegniomycetes</taxon>
        <taxon>Saprolegniales</taxon>
        <taxon>Achlyaceae</taxon>
        <taxon>Thraustotheca</taxon>
    </lineage>
</organism>
<evidence type="ECO:0000313" key="6">
    <source>
        <dbReference type="EMBL" id="OQS03440.1"/>
    </source>
</evidence>
<proteinExistence type="predicted"/>
<name>A0A1W0A094_9STRA</name>
<dbReference type="InterPro" id="IPR018247">
    <property type="entry name" value="EF_Hand_1_Ca_BS"/>
</dbReference>
<dbReference type="InterPro" id="IPR000408">
    <property type="entry name" value="Reg_chr_condens"/>
</dbReference>
<dbReference type="GO" id="GO:0005509">
    <property type="term" value="F:calcium ion binding"/>
    <property type="evidence" value="ECO:0007669"/>
    <property type="project" value="InterPro"/>
</dbReference>
<feature type="repeat" description="RCC1" evidence="3">
    <location>
        <begin position="877"/>
        <end position="933"/>
    </location>
</feature>
<dbReference type="CDD" id="cd00051">
    <property type="entry name" value="EFh"/>
    <property type="match status" value="1"/>
</dbReference>
<feature type="compositionally biased region" description="Acidic residues" evidence="4">
    <location>
        <begin position="60"/>
        <end position="71"/>
    </location>
</feature>
<feature type="non-terminal residue" evidence="6">
    <location>
        <position position="1007"/>
    </location>
</feature>
<dbReference type="Pfam" id="PF13202">
    <property type="entry name" value="EF-hand_5"/>
    <property type="match status" value="1"/>
</dbReference>
<evidence type="ECO:0000256" key="2">
    <source>
        <dbReference type="ARBA" id="ARBA00022837"/>
    </source>
</evidence>